<evidence type="ECO:0000313" key="2">
    <source>
        <dbReference type="Proteomes" id="UP000828941"/>
    </source>
</evidence>
<organism evidence="1 2">
    <name type="scientific">Bauhinia variegata</name>
    <name type="common">Purple orchid tree</name>
    <name type="synonym">Phanera variegata</name>
    <dbReference type="NCBI Taxonomy" id="167791"/>
    <lineage>
        <taxon>Eukaryota</taxon>
        <taxon>Viridiplantae</taxon>
        <taxon>Streptophyta</taxon>
        <taxon>Embryophyta</taxon>
        <taxon>Tracheophyta</taxon>
        <taxon>Spermatophyta</taxon>
        <taxon>Magnoliopsida</taxon>
        <taxon>eudicotyledons</taxon>
        <taxon>Gunneridae</taxon>
        <taxon>Pentapetalae</taxon>
        <taxon>rosids</taxon>
        <taxon>fabids</taxon>
        <taxon>Fabales</taxon>
        <taxon>Fabaceae</taxon>
        <taxon>Cercidoideae</taxon>
        <taxon>Cercideae</taxon>
        <taxon>Bauhiniinae</taxon>
        <taxon>Bauhinia</taxon>
    </lineage>
</organism>
<evidence type="ECO:0000313" key="1">
    <source>
        <dbReference type="EMBL" id="KAI4344774.1"/>
    </source>
</evidence>
<dbReference type="EMBL" id="CM039430">
    <property type="protein sequence ID" value="KAI4344774.1"/>
    <property type="molecule type" value="Genomic_DNA"/>
</dbReference>
<protein>
    <submittedName>
        <fullName evidence="1">Uncharacterized protein</fullName>
    </submittedName>
</protein>
<comment type="caution">
    <text evidence="1">The sequence shown here is derived from an EMBL/GenBank/DDBJ whole genome shotgun (WGS) entry which is preliminary data.</text>
</comment>
<accession>A0ACB9P7K1</accession>
<sequence>MPINEAPEVLPQPIKQTRHGLTIYCERGLIICLRFLLEDDSPYCVIGARLIEIWLLVENKGLDRKQNLKQRGLARVPLIGFLPHPGVKQARADIAGSHIDSG</sequence>
<name>A0ACB9P7K1_BAUVA</name>
<reference evidence="1 2" key="1">
    <citation type="journal article" date="2022" name="DNA Res.">
        <title>Chromosomal-level genome assembly of the orchid tree Bauhinia variegata (Leguminosae; Cercidoideae) supports the allotetraploid origin hypothesis of Bauhinia.</title>
        <authorList>
            <person name="Zhong Y."/>
            <person name="Chen Y."/>
            <person name="Zheng D."/>
            <person name="Pang J."/>
            <person name="Liu Y."/>
            <person name="Luo S."/>
            <person name="Meng S."/>
            <person name="Qian L."/>
            <person name="Wei D."/>
            <person name="Dai S."/>
            <person name="Zhou R."/>
        </authorList>
    </citation>
    <scope>NUCLEOTIDE SEQUENCE [LARGE SCALE GENOMIC DNA]</scope>
    <source>
        <strain evidence="1">BV-YZ2020</strain>
    </source>
</reference>
<dbReference type="Proteomes" id="UP000828941">
    <property type="component" value="Chromosome 5"/>
</dbReference>
<gene>
    <name evidence="1" type="ORF">L6164_011964</name>
</gene>
<proteinExistence type="predicted"/>
<keyword evidence="2" id="KW-1185">Reference proteome</keyword>